<dbReference type="EMBL" id="QEOP01000005">
    <property type="protein sequence ID" value="PVZ93287.1"/>
    <property type="molecule type" value="Genomic_DNA"/>
</dbReference>
<reference evidence="2 3" key="1">
    <citation type="submission" date="2018-05" db="EMBL/GenBank/DDBJ databases">
        <title>Amnibacterium sp. M8JJ-5, whole genome shotgun sequence.</title>
        <authorList>
            <person name="Tuo L."/>
        </authorList>
    </citation>
    <scope>NUCLEOTIDE SEQUENCE [LARGE SCALE GENOMIC DNA]</scope>
    <source>
        <strain evidence="2 3">M8JJ-5</strain>
    </source>
</reference>
<organism evidence="2 3">
    <name type="scientific">Amnibacterium flavum</name>
    <dbReference type="NCBI Taxonomy" id="2173173"/>
    <lineage>
        <taxon>Bacteria</taxon>
        <taxon>Bacillati</taxon>
        <taxon>Actinomycetota</taxon>
        <taxon>Actinomycetes</taxon>
        <taxon>Micrococcales</taxon>
        <taxon>Microbacteriaceae</taxon>
        <taxon>Amnibacterium</taxon>
    </lineage>
</organism>
<dbReference type="AlphaFoldDB" id="A0A2V1HSJ0"/>
<feature type="domain" description="DUF8175" evidence="1">
    <location>
        <begin position="2"/>
        <end position="90"/>
    </location>
</feature>
<accession>A0A2V1HSJ0</accession>
<dbReference type="InterPro" id="IPR058488">
    <property type="entry name" value="DUF8175"/>
</dbReference>
<protein>
    <recommendedName>
        <fullName evidence="1">DUF8175 domain-containing protein</fullName>
    </recommendedName>
</protein>
<comment type="caution">
    <text evidence="2">The sequence shown here is derived from an EMBL/GenBank/DDBJ whole genome shotgun (WGS) entry which is preliminary data.</text>
</comment>
<dbReference type="Proteomes" id="UP000244893">
    <property type="component" value="Unassembled WGS sequence"/>
</dbReference>
<evidence type="ECO:0000313" key="3">
    <source>
        <dbReference type="Proteomes" id="UP000244893"/>
    </source>
</evidence>
<sequence length="94" mass="10098">MPGPGRDAALLAETVRGDRGISGQIAGVQVLSYTEDEAVVDTAFQLRTGELVGFAIALRWVEGDWKVLLTDKGQPPYRPVLLQSLGGYVPWSGL</sequence>
<evidence type="ECO:0000259" key="1">
    <source>
        <dbReference type="Pfam" id="PF26526"/>
    </source>
</evidence>
<evidence type="ECO:0000313" key="2">
    <source>
        <dbReference type="EMBL" id="PVZ93287.1"/>
    </source>
</evidence>
<keyword evidence="3" id="KW-1185">Reference proteome</keyword>
<name>A0A2V1HSJ0_9MICO</name>
<dbReference type="Pfam" id="PF26526">
    <property type="entry name" value="DUF8175"/>
    <property type="match status" value="1"/>
</dbReference>
<proteinExistence type="predicted"/>
<gene>
    <name evidence="2" type="ORF">DDQ50_16440</name>
</gene>